<dbReference type="STRING" id="391625.PPSIR1_19139"/>
<dbReference type="Pfam" id="PF01510">
    <property type="entry name" value="Amidase_2"/>
    <property type="match status" value="1"/>
</dbReference>
<dbReference type="InterPro" id="IPR002502">
    <property type="entry name" value="Amidase_domain"/>
</dbReference>
<organism evidence="2 3">
    <name type="scientific">Plesiocystis pacifica SIR-1</name>
    <dbReference type="NCBI Taxonomy" id="391625"/>
    <lineage>
        <taxon>Bacteria</taxon>
        <taxon>Pseudomonadati</taxon>
        <taxon>Myxococcota</taxon>
        <taxon>Polyangia</taxon>
        <taxon>Nannocystales</taxon>
        <taxon>Nannocystaceae</taxon>
        <taxon>Plesiocystis</taxon>
    </lineage>
</organism>
<accession>A6G7Z3</accession>
<dbReference type="AlphaFoldDB" id="A6G7Z3"/>
<gene>
    <name evidence="2" type="ORF">PPSIR1_19139</name>
</gene>
<proteinExistence type="predicted"/>
<evidence type="ECO:0000313" key="2">
    <source>
        <dbReference type="EMBL" id="EDM77955.1"/>
    </source>
</evidence>
<dbReference type="SUPFAM" id="SSF55846">
    <property type="entry name" value="N-acetylmuramoyl-L-alanine amidase-like"/>
    <property type="match status" value="1"/>
</dbReference>
<dbReference type="InterPro" id="IPR036505">
    <property type="entry name" value="Amidase/PGRP_sf"/>
</dbReference>
<dbReference type="EMBL" id="ABCS01000037">
    <property type="protein sequence ID" value="EDM77955.1"/>
    <property type="molecule type" value="Genomic_DNA"/>
</dbReference>
<evidence type="ECO:0000313" key="3">
    <source>
        <dbReference type="Proteomes" id="UP000005801"/>
    </source>
</evidence>
<dbReference type="Proteomes" id="UP000005801">
    <property type="component" value="Unassembled WGS sequence"/>
</dbReference>
<reference evidence="2 3" key="1">
    <citation type="submission" date="2007-06" db="EMBL/GenBank/DDBJ databases">
        <authorList>
            <person name="Shimkets L."/>
            <person name="Ferriera S."/>
            <person name="Johnson J."/>
            <person name="Kravitz S."/>
            <person name="Beeson K."/>
            <person name="Sutton G."/>
            <person name="Rogers Y.-H."/>
            <person name="Friedman R."/>
            <person name="Frazier M."/>
            <person name="Venter J.C."/>
        </authorList>
    </citation>
    <scope>NUCLEOTIDE SEQUENCE [LARGE SCALE GENOMIC DNA]</scope>
    <source>
        <strain evidence="2 3">SIR-1</strain>
    </source>
</reference>
<dbReference type="GO" id="GO:0009253">
    <property type="term" value="P:peptidoglycan catabolic process"/>
    <property type="evidence" value="ECO:0007669"/>
    <property type="project" value="InterPro"/>
</dbReference>
<sequence>MSALIIGLAPVAVFGVAALWVHARSNRVEIVDLTALAAASKRGKRSRTVDAVVLHQMSFSRGDDLHRYLKVTAHFIIVPNGTIGQLHPMSARLSASDGFNSRSVAIEFAGNLRSVDGGWYRPEDYGRDVLTAAQVLAGRGLLRQLRAAGIRHVYAHRQSSPKRGNDPGPEIWSSVGQWGVDVLGLDDGGDGYAIAAGKPIPDTWRSSTLTL</sequence>
<feature type="domain" description="N-acetylmuramoyl-L-alanine amidase" evidence="1">
    <location>
        <begin position="37"/>
        <end position="168"/>
    </location>
</feature>
<dbReference type="eggNOG" id="COG3023">
    <property type="taxonomic scope" value="Bacteria"/>
</dbReference>
<dbReference type="SMART" id="SM00644">
    <property type="entry name" value="Ami_2"/>
    <property type="match status" value="1"/>
</dbReference>
<keyword evidence="3" id="KW-1185">Reference proteome</keyword>
<dbReference type="GO" id="GO:0008745">
    <property type="term" value="F:N-acetylmuramoyl-L-alanine amidase activity"/>
    <property type="evidence" value="ECO:0007669"/>
    <property type="project" value="InterPro"/>
</dbReference>
<dbReference type="Gene3D" id="3.40.80.10">
    <property type="entry name" value="Peptidoglycan recognition protein-like"/>
    <property type="match status" value="1"/>
</dbReference>
<protein>
    <submittedName>
        <fullName evidence="2">N-acetylmuramoyl-L-alanine amidase, family 2</fullName>
    </submittedName>
</protein>
<dbReference type="RefSeq" id="WP_006972838.1">
    <property type="nucleotide sequence ID" value="NZ_ABCS01000037.1"/>
</dbReference>
<dbReference type="OrthoDB" id="5504649at2"/>
<name>A6G7Z3_9BACT</name>
<comment type="caution">
    <text evidence="2">The sequence shown here is derived from an EMBL/GenBank/DDBJ whole genome shotgun (WGS) entry which is preliminary data.</text>
</comment>
<evidence type="ECO:0000259" key="1">
    <source>
        <dbReference type="SMART" id="SM00644"/>
    </source>
</evidence>